<dbReference type="GO" id="GO:0008270">
    <property type="term" value="F:zinc ion binding"/>
    <property type="evidence" value="ECO:0007669"/>
    <property type="project" value="UniProtKB-UniRule"/>
</dbReference>
<feature type="binding site" evidence="13">
    <location>
        <position position="48"/>
    </location>
    <ligand>
        <name>Zn(2+)</name>
        <dbReference type="ChEBI" id="CHEBI:29105"/>
    </ligand>
</feature>
<dbReference type="GO" id="GO:0016743">
    <property type="term" value="F:carboxyl- or carbamoyltransferase activity"/>
    <property type="evidence" value="ECO:0007669"/>
    <property type="project" value="UniProtKB-UniRule"/>
</dbReference>
<dbReference type="HAMAP" id="MF_01395">
    <property type="entry name" value="AcetylCoA_CT_beta"/>
    <property type="match status" value="1"/>
</dbReference>
<keyword evidence="3 13" id="KW-0808">Transferase</keyword>
<keyword evidence="11 13" id="KW-0275">Fatty acid biosynthesis</keyword>
<reference evidence="15 16" key="1">
    <citation type="journal article" date="2010" name="Stand. Genomic Sci.">
        <title>Complete genome sequence of Meiothermus silvanus type strain (VI-R2).</title>
        <authorList>
            <person name="Sikorski J."/>
            <person name="Tindall B.J."/>
            <person name="Lowry S."/>
            <person name="Lucas S."/>
            <person name="Nolan M."/>
            <person name="Copeland A."/>
            <person name="Glavina Del Rio T."/>
            <person name="Tice H."/>
            <person name="Cheng J.F."/>
            <person name="Han C."/>
            <person name="Pitluck S."/>
            <person name="Liolios K."/>
            <person name="Ivanova N."/>
            <person name="Mavromatis K."/>
            <person name="Mikhailova N."/>
            <person name="Pati A."/>
            <person name="Goodwin L."/>
            <person name="Chen A."/>
            <person name="Palaniappan K."/>
            <person name="Land M."/>
            <person name="Hauser L."/>
            <person name="Chang Y.J."/>
            <person name="Jeffries C.D."/>
            <person name="Rohde M."/>
            <person name="Goker M."/>
            <person name="Woyke T."/>
            <person name="Bristow J."/>
            <person name="Eisen J.A."/>
            <person name="Markowitz V."/>
            <person name="Hugenholtz P."/>
            <person name="Kyrpides N.C."/>
            <person name="Klenk H.P."/>
            <person name="Lapidus A."/>
        </authorList>
    </citation>
    <scope>NUCLEOTIDE SEQUENCE [LARGE SCALE GENOMIC DNA]</scope>
    <source>
        <strain evidence="16">ATCC 700542 / DSM 9946 / VI-R2</strain>
    </source>
</reference>
<feature type="binding site" evidence="13">
    <location>
        <position position="32"/>
    </location>
    <ligand>
        <name>Zn(2+)</name>
        <dbReference type="ChEBI" id="CHEBI:29105"/>
    </ligand>
</feature>
<evidence type="ECO:0000256" key="5">
    <source>
        <dbReference type="ARBA" id="ARBA00022741"/>
    </source>
</evidence>
<evidence type="ECO:0000259" key="14">
    <source>
        <dbReference type="PROSITE" id="PS50980"/>
    </source>
</evidence>
<evidence type="ECO:0000256" key="13">
    <source>
        <dbReference type="HAMAP-Rule" id="MF_01395"/>
    </source>
</evidence>
<dbReference type="AlphaFoldDB" id="D7BGY3"/>
<evidence type="ECO:0000256" key="7">
    <source>
        <dbReference type="ARBA" id="ARBA00022832"/>
    </source>
</evidence>
<comment type="function">
    <text evidence="12 13">Component of the acetyl coenzyme A carboxylase (ACC) complex. Biotin carboxylase (BC) catalyzes the carboxylation of biotin on its carrier protein (BCCP) and then the CO(2) group is transferred by the transcarboxylase to acetyl-CoA to form malonyl-CoA.</text>
</comment>
<comment type="cofactor">
    <cofactor evidence="13">
        <name>Zn(2+)</name>
        <dbReference type="ChEBI" id="CHEBI:29105"/>
    </cofactor>
    <text evidence="13">Binds 1 zinc ion per subunit.</text>
</comment>
<evidence type="ECO:0000256" key="12">
    <source>
        <dbReference type="ARBA" id="ARBA00025280"/>
    </source>
</evidence>
<dbReference type="Pfam" id="PF01039">
    <property type="entry name" value="Carboxyl_trans"/>
    <property type="match status" value="1"/>
</dbReference>
<keyword evidence="7 13" id="KW-0276">Fatty acid metabolism</keyword>
<accession>D7BGY3</accession>
<dbReference type="EC" id="2.1.3.15" evidence="13"/>
<dbReference type="HOGENOM" id="CLU_015486_1_0_0"/>
<dbReference type="InterPro" id="IPR034733">
    <property type="entry name" value="AcCoA_carboxyl_beta"/>
</dbReference>
<keyword evidence="10 13" id="KW-0443">Lipid metabolism</keyword>
<protein>
    <recommendedName>
        <fullName evidence="13">Acetyl-coenzyme A carboxylase carboxyl transferase subunit beta</fullName>
        <shortName evidence="13">ACCase subunit beta</shortName>
        <shortName evidence="13">Acetyl-CoA carboxylase carboxyltransferase subunit beta</shortName>
        <ecNumber evidence="13">2.1.3.15</ecNumber>
    </recommendedName>
</protein>
<dbReference type="Proteomes" id="UP000001916">
    <property type="component" value="Chromosome"/>
</dbReference>
<dbReference type="SUPFAM" id="SSF52096">
    <property type="entry name" value="ClpP/crotonase"/>
    <property type="match status" value="1"/>
</dbReference>
<name>D7BGY3_ALLS1</name>
<keyword evidence="2 13" id="KW-0444">Lipid biosynthesis</keyword>
<feature type="binding site" evidence="13">
    <location>
        <position position="29"/>
    </location>
    <ligand>
        <name>Zn(2+)</name>
        <dbReference type="ChEBI" id="CHEBI:29105"/>
    </ligand>
</feature>
<evidence type="ECO:0000256" key="10">
    <source>
        <dbReference type="ARBA" id="ARBA00023098"/>
    </source>
</evidence>
<comment type="subunit">
    <text evidence="13">Acetyl-CoA carboxylase is a heterohexamer composed of biotin carboxyl carrier protein (AccB), biotin carboxylase (AccC) and two subunits each of ACCase subunit alpha (AccA) and ACCase subunit beta (AccD).</text>
</comment>
<comment type="catalytic activity">
    <reaction evidence="13">
        <text>N(6)-carboxybiotinyl-L-lysyl-[protein] + acetyl-CoA = N(6)-biotinyl-L-lysyl-[protein] + malonyl-CoA</text>
        <dbReference type="Rhea" id="RHEA:54728"/>
        <dbReference type="Rhea" id="RHEA-COMP:10505"/>
        <dbReference type="Rhea" id="RHEA-COMP:10506"/>
        <dbReference type="ChEBI" id="CHEBI:57288"/>
        <dbReference type="ChEBI" id="CHEBI:57384"/>
        <dbReference type="ChEBI" id="CHEBI:83144"/>
        <dbReference type="ChEBI" id="CHEBI:83145"/>
        <dbReference type="EC" id="2.1.3.15"/>
    </reaction>
</comment>
<dbReference type="GO" id="GO:0005524">
    <property type="term" value="F:ATP binding"/>
    <property type="evidence" value="ECO:0007669"/>
    <property type="project" value="UniProtKB-KW"/>
</dbReference>
<evidence type="ECO:0000256" key="1">
    <source>
        <dbReference type="ARBA" id="ARBA00004496"/>
    </source>
</evidence>
<organism evidence="15 16">
    <name type="scientific">Allomeiothermus silvanus (strain ATCC 700542 / DSM 9946 / NBRC 106475 / NCIMB 13440 / VI-R2)</name>
    <name type="common">Thermus silvanus</name>
    <dbReference type="NCBI Taxonomy" id="526227"/>
    <lineage>
        <taxon>Bacteria</taxon>
        <taxon>Thermotogati</taxon>
        <taxon>Deinococcota</taxon>
        <taxon>Deinococci</taxon>
        <taxon>Thermales</taxon>
        <taxon>Thermaceae</taxon>
        <taxon>Allomeiothermus</taxon>
    </lineage>
</organism>
<gene>
    <name evidence="13" type="primary">accD</name>
    <name evidence="15" type="ordered locus">Mesil_0193</name>
</gene>
<proteinExistence type="inferred from homology"/>
<keyword evidence="9 13" id="KW-0067">ATP-binding</keyword>
<dbReference type="PANTHER" id="PTHR42995">
    <property type="entry name" value="ACETYL-COENZYME A CARBOXYLASE CARBOXYL TRANSFERASE SUBUNIT BETA, CHLOROPLASTIC"/>
    <property type="match status" value="1"/>
</dbReference>
<dbReference type="EMBL" id="CP002042">
    <property type="protein sequence ID" value="ADH62137.1"/>
    <property type="molecule type" value="Genomic_DNA"/>
</dbReference>
<dbReference type="GO" id="GO:0006633">
    <property type="term" value="P:fatty acid biosynthetic process"/>
    <property type="evidence" value="ECO:0007669"/>
    <property type="project" value="UniProtKB-KW"/>
</dbReference>
<dbReference type="GO" id="GO:2001295">
    <property type="term" value="P:malonyl-CoA biosynthetic process"/>
    <property type="evidence" value="ECO:0007669"/>
    <property type="project" value="UniProtKB-UniRule"/>
</dbReference>
<comment type="similarity">
    <text evidence="13">Belongs to the AccD/PCCB family.</text>
</comment>
<dbReference type="eggNOG" id="COG0777">
    <property type="taxonomic scope" value="Bacteria"/>
</dbReference>
<dbReference type="PRINTS" id="PR01070">
    <property type="entry name" value="ACCCTRFRASEB"/>
</dbReference>
<dbReference type="UniPathway" id="UPA00655">
    <property type="reaction ID" value="UER00711"/>
</dbReference>
<dbReference type="GO" id="GO:0003989">
    <property type="term" value="F:acetyl-CoA carboxylase activity"/>
    <property type="evidence" value="ECO:0007669"/>
    <property type="project" value="InterPro"/>
</dbReference>
<keyword evidence="6 13" id="KW-0863">Zinc-finger</keyword>
<dbReference type="PROSITE" id="PS50980">
    <property type="entry name" value="COA_CT_NTER"/>
    <property type="match status" value="1"/>
</dbReference>
<evidence type="ECO:0000256" key="2">
    <source>
        <dbReference type="ARBA" id="ARBA00022516"/>
    </source>
</evidence>
<comment type="subcellular location">
    <subcellularLocation>
        <location evidence="1 13">Cytoplasm</location>
    </subcellularLocation>
</comment>
<keyword evidence="5 13" id="KW-0547">Nucleotide-binding</keyword>
<evidence type="ECO:0000313" key="16">
    <source>
        <dbReference type="Proteomes" id="UP000001916"/>
    </source>
</evidence>
<dbReference type="STRING" id="526227.Mesil_0193"/>
<evidence type="ECO:0000256" key="11">
    <source>
        <dbReference type="ARBA" id="ARBA00023160"/>
    </source>
</evidence>
<feature type="domain" description="CoA carboxyltransferase N-terminal" evidence="14">
    <location>
        <begin position="25"/>
        <end position="293"/>
    </location>
</feature>
<keyword evidence="13" id="KW-0963">Cytoplasm</keyword>
<keyword evidence="8 13" id="KW-0862">Zinc</keyword>
<evidence type="ECO:0000256" key="8">
    <source>
        <dbReference type="ARBA" id="ARBA00022833"/>
    </source>
</evidence>
<comment type="pathway">
    <text evidence="13">Lipid metabolism; malonyl-CoA biosynthesis; malonyl-CoA from acetyl-CoA: step 1/1.</text>
</comment>
<dbReference type="Gene3D" id="3.90.226.10">
    <property type="entry name" value="2-enoyl-CoA Hydratase, Chain A, domain 1"/>
    <property type="match status" value="1"/>
</dbReference>
<feature type="zinc finger region" description="C4-type" evidence="13">
    <location>
        <begin position="29"/>
        <end position="51"/>
    </location>
</feature>
<dbReference type="InterPro" id="IPR041010">
    <property type="entry name" value="Znf-ACC"/>
</dbReference>
<keyword evidence="4 13" id="KW-0479">Metal-binding</keyword>
<evidence type="ECO:0000256" key="9">
    <source>
        <dbReference type="ARBA" id="ARBA00022840"/>
    </source>
</evidence>
<dbReference type="GO" id="GO:0009317">
    <property type="term" value="C:acetyl-CoA carboxylase complex"/>
    <property type="evidence" value="ECO:0007669"/>
    <property type="project" value="InterPro"/>
</dbReference>
<evidence type="ECO:0000256" key="3">
    <source>
        <dbReference type="ARBA" id="ARBA00022679"/>
    </source>
</evidence>
<sequence length="293" mass="32474">MEPMALERLFRRRRAQGEARDIPELWVKCPSCDATIYKKDLEANWQVCPKCGYHMRIPVEKRIALLADEGTFEPTTGQVHPADPLHFVDTEPYPKRLERYQKETGRPDAILGGRCAIGGVASMLLVMDGAFAGGSMGSVVGEEIARNTELAAQEKRALVIVATSGGARMQEAALSLMQMAKTTLALDRLWAKRLPYISIMTDPTTGGVTASFAALADVIFAEPGALIGFAGPRVIKQTIRQDLPEGFQRSEFHLKHGMVDDVVDRRALKERVVAVLKHLYPRRSFAERSEGRR</sequence>
<evidence type="ECO:0000313" key="15">
    <source>
        <dbReference type="EMBL" id="ADH62137.1"/>
    </source>
</evidence>
<dbReference type="PANTHER" id="PTHR42995:SF5">
    <property type="entry name" value="ACETYL-COENZYME A CARBOXYLASE CARBOXYL TRANSFERASE SUBUNIT BETA, CHLOROPLASTIC"/>
    <property type="match status" value="1"/>
</dbReference>
<dbReference type="InterPro" id="IPR000438">
    <property type="entry name" value="Acetyl_CoA_COase_Trfase_b_su"/>
</dbReference>
<dbReference type="Pfam" id="PF17848">
    <property type="entry name" value="Zn_ribbon_ACC"/>
    <property type="match status" value="1"/>
</dbReference>
<feature type="binding site" evidence="13">
    <location>
        <position position="51"/>
    </location>
    <ligand>
        <name>Zn(2+)</name>
        <dbReference type="ChEBI" id="CHEBI:29105"/>
    </ligand>
</feature>
<keyword evidence="16" id="KW-1185">Reference proteome</keyword>
<dbReference type="InterPro" id="IPR029045">
    <property type="entry name" value="ClpP/crotonase-like_dom_sf"/>
</dbReference>
<dbReference type="InterPro" id="IPR011762">
    <property type="entry name" value="COA_CT_N"/>
</dbReference>
<dbReference type="KEGG" id="msv:Mesil_0193"/>
<evidence type="ECO:0000256" key="4">
    <source>
        <dbReference type="ARBA" id="ARBA00022723"/>
    </source>
</evidence>
<dbReference type="NCBIfam" id="TIGR00515">
    <property type="entry name" value="accD"/>
    <property type="match status" value="1"/>
</dbReference>
<evidence type="ECO:0000256" key="6">
    <source>
        <dbReference type="ARBA" id="ARBA00022771"/>
    </source>
</evidence>